<organism evidence="4 5">
    <name type="scientific">Manduca sexta</name>
    <name type="common">Tobacco hawkmoth</name>
    <name type="synonym">Tobacco hornworm</name>
    <dbReference type="NCBI Taxonomy" id="7130"/>
    <lineage>
        <taxon>Eukaryota</taxon>
        <taxon>Metazoa</taxon>
        <taxon>Ecdysozoa</taxon>
        <taxon>Arthropoda</taxon>
        <taxon>Hexapoda</taxon>
        <taxon>Insecta</taxon>
        <taxon>Pterygota</taxon>
        <taxon>Neoptera</taxon>
        <taxon>Endopterygota</taxon>
        <taxon>Lepidoptera</taxon>
        <taxon>Glossata</taxon>
        <taxon>Ditrysia</taxon>
        <taxon>Bombycoidea</taxon>
        <taxon>Sphingidae</taxon>
        <taxon>Sphinginae</taxon>
        <taxon>Sphingini</taxon>
        <taxon>Manduca</taxon>
    </lineage>
</organism>
<dbReference type="Pfam" id="PF00106">
    <property type="entry name" value="adh_short"/>
    <property type="match status" value="1"/>
</dbReference>
<proteinExistence type="inferred from homology"/>
<keyword evidence="2" id="KW-0521">NADP</keyword>
<evidence type="ECO:0000256" key="3">
    <source>
        <dbReference type="ARBA" id="ARBA00023002"/>
    </source>
</evidence>
<evidence type="ECO:0000256" key="1">
    <source>
        <dbReference type="ARBA" id="ARBA00006484"/>
    </source>
</evidence>
<sequence length="142" mass="15917">MHVLVMHQYFRCCMPLPVRAINRRYIGTLRGVKSMLDYLNNVGQCVNTAIYGPTADEVIKSEYVKGKTCLITGANCGIGLEMTRCLTAHDCTVLMACRNTYAASVVAKSICGNNHRLRFYEINLASLRSVKRCSDDILKDFK</sequence>
<keyword evidence="5" id="KW-1185">Reference proteome</keyword>
<protein>
    <submittedName>
        <fullName evidence="4">Uncharacterized protein</fullName>
    </submittedName>
</protein>
<dbReference type="Proteomes" id="UP000791440">
    <property type="component" value="Unassembled WGS sequence"/>
</dbReference>
<evidence type="ECO:0000313" key="4">
    <source>
        <dbReference type="EMBL" id="KAG6459291.1"/>
    </source>
</evidence>
<reference evidence="4" key="2">
    <citation type="submission" date="2020-12" db="EMBL/GenBank/DDBJ databases">
        <authorList>
            <person name="Kanost M."/>
        </authorList>
    </citation>
    <scope>NUCLEOTIDE SEQUENCE</scope>
</reference>
<dbReference type="InterPro" id="IPR002347">
    <property type="entry name" value="SDR_fam"/>
</dbReference>
<dbReference type="PANTHER" id="PTHR24320:SF282">
    <property type="entry name" value="WW DOMAIN-CONTAINING OXIDOREDUCTASE"/>
    <property type="match status" value="1"/>
</dbReference>
<dbReference type="EMBL" id="JH668617">
    <property type="protein sequence ID" value="KAG6459291.1"/>
    <property type="molecule type" value="Genomic_DNA"/>
</dbReference>
<dbReference type="PANTHER" id="PTHR24320">
    <property type="entry name" value="RETINOL DEHYDROGENASE"/>
    <property type="match status" value="1"/>
</dbReference>
<keyword evidence="3" id="KW-0560">Oxidoreductase</keyword>
<comment type="similarity">
    <text evidence="1">Belongs to the short-chain dehydrogenases/reductases (SDR) family.</text>
</comment>
<accession>A0A922CV50</accession>
<evidence type="ECO:0000256" key="2">
    <source>
        <dbReference type="ARBA" id="ARBA00022857"/>
    </source>
</evidence>
<comment type="caution">
    <text evidence="4">The sequence shown here is derived from an EMBL/GenBank/DDBJ whole genome shotgun (WGS) entry which is preliminary data.</text>
</comment>
<evidence type="ECO:0000313" key="5">
    <source>
        <dbReference type="Proteomes" id="UP000791440"/>
    </source>
</evidence>
<dbReference type="AlphaFoldDB" id="A0A922CV50"/>
<gene>
    <name evidence="4" type="ORF">O3G_MSEX011319</name>
</gene>
<name>A0A922CV50_MANSE</name>
<reference evidence="4" key="1">
    <citation type="journal article" date="2016" name="Insect Biochem. Mol. Biol.">
        <title>Multifaceted biological insights from a draft genome sequence of the tobacco hornworm moth, Manduca sexta.</title>
        <authorList>
            <person name="Kanost M.R."/>
            <person name="Arrese E.L."/>
            <person name="Cao X."/>
            <person name="Chen Y.R."/>
            <person name="Chellapilla S."/>
            <person name="Goldsmith M.R."/>
            <person name="Grosse-Wilde E."/>
            <person name="Heckel D.G."/>
            <person name="Herndon N."/>
            <person name="Jiang H."/>
            <person name="Papanicolaou A."/>
            <person name="Qu J."/>
            <person name="Soulages J.L."/>
            <person name="Vogel H."/>
            <person name="Walters J."/>
            <person name="Waterhouse R.M."/>
            <person name="Ahn S.J."/>
            <person name="Almeida F.C."/>
            <person name="An C."/>
            <person name="Aqrawi P."/>
            <person name="Bretschneider A."/>
            <person name="Bryant W.B."/>
            <person name="Bucks S."/>
            <person name="Chao H."/>
            <person name="Chevignon G."/>
            <person name="Christen J.M."/>
            <person name="Clarke D.F."/>
            <person name="Dittmer N.T."/>
            <person name="Ferguson L.C.F."/>
            <person name="Garavelou S."/>
            <person name="Gordon K.H.J."/>
            <person name="Gunaratna R.T."/>
            <person name="Han Y."/>
            <person name="Hauser F."/>
            <person name="He Y."/>
            <person name="Heidel-Fischer H."/>
            <person name="Hirsh A."/>
            <person name="Hu Y."/>
            <person name="Jiang H."/>
            <person name="Kalra D."/>
            <person name="Klinner C."/>
            <person name="Konig C."/>
            <person name="Kovar C."/>
            <person name="Kroll A.R."/>
            <person name="Kuwar S.S."/>
            <person name="Lee S.L."/>
            <person name="Lehman R."/>
            <person name="Li K."/>
            <person name="Li Z."/>
            <person name="Liang H."/>
            <person name="Lovelace S."/>
            <person name="Lu Z."/>
            <person name="Mansfield J.H."/>
            <person name="McCulloch K.J."/>
            <person name="Mathew T."/>
            <person name="Morton B."/>
            <person name="Muzny D.M."/>
            <person name="Neunemann D."/>
            <person name="Ongeri F."/>
            <person name="Pauchet Y."/>
            <person name="Pu L.L."/>
            <person name="Pyrousis I."/>
            <person name="Rao X.J."/>
            <person name="Redding A."/>
            <person name="Roesel C."/>
            <person name="Sanchez-Gracia A."/>
            <person name="Schaack S."/>
            <person name="Shukla A."/>
            <person name="Tetreau G."/>
            <person name="Wang Y."/>
            <person name="Xiong G.H."/>
            <person name="Traut W."/>
            <person name="Walsh T.K."/>
            <person name="Worley K.C."/>
            <person name="Wu D."/>
            <person name="Wu W."/>
            <person name="Wu Y.Q."/>
            <person name="Zhang X."/>
            <person name="Zou Z."/>
            <person name="Zucker H."/>
            <person name="Briscoe A.D."/>
            <person name="Burmester T."/>
            <person name="Clem R.J."/>
            <person name="Feyereisen R."/>
            <person name="Grimmelikhuijzen C.J.P."/>
            <person name="Hamodrakas S.J."/>
            <person name="Hansson B.S."/>
            <person name="Huguet E."/>
            <person name="Jermiin L.S."/>
            <person name="Lan Q."/>
            <person name="Lehman H.K."/>
            <person name="Lorenzen M."/>
            <person name="Merzendorfer H."/>
            <person name="Michalopoulos I."/>
            <person name="Morton D.B."/>
            <person name="Muthukrishnan S."/>
            <person name="Oakeshott J.G."/>
            <person name="Palmer W."/>
            <person name="Park Y."/>
            <person name="Passarelli A.L."/>
            <person name="Rozas J."/>
            <person name="Schwartz L.M."/>
            <person name="Smith W."/>
            <person name="Southgate A."/>
            <person name="Vilcinskas A."/>
            <person name="Vogt R."/>
            <person name="Wang P."/>
            <person name="Werren J."/>
            <person name="Yu X.Q."/>
            <person name="Zhou J.J."/>
            <person name="Brown S.J."/>
            <person name="Scherer S.E."/>
            <person name="Richards S."/>
            <person name="Blissard G.W."/>
        </authorList>
    </citation>
    <scope>NUCLEOTIDE SEQUENCE</scope>
</reference>
<dbReference type="GO" id="GO:0016491">
    <property type="term" value="F:oxidoreductase activity"/>
    <property type="evidence" value="ECO:0007669"/>
    <property type="project" value="UniProtKB-KW"/>
</dbReference>